<dbReference type="InterPro" id="IPR036388">
    <property type="entry name" value="WH-like_DNA-bd_sf"/>
</dbReference>
<gene>
    <name evidence="6" type="ORF">GQF02_04160</name>
</gene>
<dbReference type="AlphaFoldDB" id="A0A845BJ00"/>
<evidence type="ECO:0000256" key="3">
    <source>
        <dbReference type="ARBA" id="ARBA00023125"/>
    </source>
</evidence>
<dbReference type="EMBL" id="WSSB01000003">
    <property type="protein sequence ID" value="MXR36169.1"/>
    <property type="molecule type" value="Genomic_DNA"/>
</dbReference>
<dbReference type="InterPro" id="IPR005119">
    <property type="entry name" value="LysR_subst-bd"/>
</dbReference>
<comment type="caution">
    <text evidence="6">The sequence shown here is derived from an EMBL/GenBank/DDBJ whole genome shotgun (WGS) entry which is preliminary data.</text>
</comment>
<evidence type="ECO:0000256" key="4">
    <source>
        <dbReference type="ARBA" id="ARBA00023163"/>
    </source>
</evidence>
<protein>
    <submittedName>
        <fullName evidence="6">LysR family transcriptional regulator</fullName>
    </submittedName>
</protein>
<keyword evidence="7" id="KW-1185">Reference proteome</keyword>
<reference evidence="6 7" key="1">
    <citation type="submission" date="2019-12" db="EMBL/GenBank/DDBJ databases">
        <title>Neisseriaceae gen. nov. sp. Genome sequencing and assembly.</title>
        <authorList>
            <person name="Liu Z."/>
            <person name="Li A."/>
        </authorList>
    </citation>
    <scope>NUCLEOTIDE SEQUENCE [LARGE SCALE GENOMIC DNA]</scope>
    <source>
        <strain evidence="6 7">B2N2-7</strain>
    </source>
</reference>
<dbReference type="PROSITE" id="PS50931">
    <property type="entry name" value="HTH_LYSR"/>
    <property type="match status" value="1"/>
</dbReference>
<accession>A0A845BJ00</accession>
<dbReference type="InterPro" id="IPR036390">
    <property type="entry name" value="WH_DNA-bd_sf"/>
</dbReference>
<evidence type="ECO:0000256" key="2">
    <source>
        <dbReference type="ARBA" id="ARBA00023015"/>
    </source>
</evidence>
<keyword evidence="3" id="KW-0238">DNA-binding</keyword>
<dbReference type="CDD" id="cd05466">
    <property type="entry name" value="PBP2_LTTR_substrate"/>
    <property type="match status" value="1"/>
</dbReference>
<dbReference type="InterPro" id="IPR000847">
    <property type="entry name" value="LysR_HTH_N"/>
</dbReference>
<dbReference type="Gene3D" id="1.10.10.10">
    <property type="entry name" value="Winged helix-like DNA-binding domain superfamily/Winged helix DNA-binding domain"/>
    <property type="match status" value="1"/>
</dbReference>
<dbReference type="Pfam" id="PF00126">
    <property type="entry name" value="HTH_1"/>
    <property type="match status" value="1"/>
</dbReference>
<dbReference type="PANTHER" id="PTHR30126:SF98">
    <property type="entry name" value="HTH-TYPE TRANSCRIPTIONAL ACTIVATOR BAUR"/>
    <property type="match status" value="1"/>
</dbReference>
<evidence type="ECO:0000313" key="6">
    <source>
        <dbReference type="EMBL" id="MXR36169.1"/>
    </source>
</evidence>
<dbReference type="Gene3D" id="3.40.190.290">
    <property type="match status" value="1"/>
</dbReference>
<dbReference type="GO" id="GO:0000976">
    <property type="term" value="F:transcription cis-regulatory region binding"/>
    <property type="evidence" value="ECO:0007669"/>
    <property type="project" value="TreeGrafter"/>
</dbReference>
<evidence type="ECO:0000259" key="5">
    <source>
        <dbReference type="PROSITE" id="PS50931"/>
    </source>
</evidence>
<keyword evidence="4" id="KW-0804">Transcription</keyword>
<evidence type="ECO:0000313" key="7">
    <source>
        <dbReference type="Proteomes" id="UP000467214"/>
    </source>
</evidence>
<sequence length="322" mass="35696">MENENGRLAVRLDNFDLRLLRIFITIVESGGFSAAQAKLGMSQSAISCKMHDLETRLGMCLCLRGRSGFKLTVEGQQVYEETLRLLSQLGQYENKLGLIREQIFGHVRIGVVDTIAMNPACRLPVSLREFTRKYPEVSVTLDVMESNEIEVLLLQGKLSIGLCSSDYEMPGLEYIPLFSERQRLYAAASHPVFQLDPPVSRKKDLLPFAIAGRGKPGVTPLDEADGFCSRAVSAHMEGTALLLLSGEQIGYLPEHYAVPWVAAGVLRVLDLPALDYFPAFSLCLPRYGQSSQATQRMLVELLAPYPQAAGKVVREHWPEAVI</sequence>
<dbReference type="RefSeq" id="WP_124736016.1">
    <property type="nucleotide sequence ID" value="NZ_WSSB01000003.1"/>
</dbReference>
<dbReference type="PANTHER" id="PTHR30126">
    <property type="entry name" value="HTH-TYPE TRANSCRIPTIONAL REGULATOR"/>
    <property type="match status" value="1"/>
</dbReference>
<dbReference type="SUPFAM" id="SSF46785">
    <property type="entry name" value="Winged helix' DNA-binding domain"/>
    <property type="match status" value="1"/>
</dbReference>
<proteinExistence type="inferred from homology"/>
<name>A0A845BJ00_9NEIS</name>
<keyword evidence="2" id="KW-0805">Transcription regulation</keyword>
<dbReference type="SUPFAM" id="SSF53850">
    <property type="entry name" value="Periplasmic binding protein-like II"/>
    <property type="match status" value="1"/>
</dbReference>
<dbReference type="GO" id="GO:0003700">
    <property type="term" value="F:DNA-binding transcription factor activity"/>
    <property type="evidence" value="ECO:0007669"/>
    <property type="project" value="InterPro"/>
</dbReference>
<feature type="domain" description="HTH lysR-type" evidence="5">
    <location>
        <begin position="15"/>
        <end position="72"/>
    </location>
</feature>
<comment type="similarity">
    <text evidence="1">Belongs to the LysR transcriptional regulatory family.</text>
</comment>
<evidence type="ECO:0000256" key="1">
    <source>
        <dbReference type="ARBA" id="ARBA00009437"/>
    </source>
</evidence>
<organism evidence="6 7">
    <name type="scientific">Craterilacuibacter sinensis</name>
    <dbReference type="NCBI Taxonomy" id="2686017"/>
    <lineage>
        <taxon>Bacteria</taxon>
        <taxon>Pseudomonadati</taxon>
        <taxon>Pseudomonadota</taxon>
        <taxon>Betaproteobacteria</taxon>
        <taxon>Neisseriales</taxon>
        <taxon>Neisseriaceae</taxon>
        <taxon>Craterilacuibacter</taxon>
    </lineage>
</organism>
<dbReference type="Pfam" id="PF03466">
    <property type="entry name" value="LysR_substrate"/>
    <property type="match status" value="1"/>
</dbReference>
<dbReference type="Proteomes" id="UP000467214">
    <property type="component" value="Unassembled WGS sequence"/>
</dbReference>